<accession>G4YMY8</accession>
<dbReference type="InParanoid" id="G4YMY8"/>
<feature type="compositionally biased region" description="Basic and acidic residues" evidence="1">
    <location>
        <begin position="1"/>
        <end position="39"/>
    </location>
</feature>
<dbReference type="EMBL" id="JH159151">
    <property type="protein sequence ID" value="EGZ29521.1"/>
    <property type="molecule type" value="Genomic_DNA"/>
</dbReference>
<feature type="non-terminal residue" evidence="2">
    <location>
        <position position="1"/>
    </location>
</feature>
<keyword evidence="3" id="KW-1185">Reference proteome</keyword>
<reference evidence="2 3" key="1">
    <citation type="journal article" date="2006" name="Science">
        <title>Phytophthora genome sequences uncover evolutionary origins and mechanisms of pathogenesis.</title>
        <authorList>
            <person name="Tyler B.M."/>
            <person name="Tripathy S."/>
            <person name="Zhang X."/>
            <person name="Dehal P."/>
            <person name="Jiang R.H."/>
            <person name="Aerts A."/>
            <person name="Arredondo F.D."/>
            <person name="Baxter L."/>
            <person name="Bensasson D."/>
            <person name="Beynon J.L."/>
            <person name="Chapman J."/>
            <person name="Damasceno C.M."/>
            <person name="Dorrance A.E."/>
            <person name="Dou D."/>
            <person name="Dickerman A.W."/>
            <person name="Dubchak I.L."/>
            <person name="Garbelotto M."/>
            <person name="Gijzen M."/>
            <person name="Gordon S.G."/>
            <person name="Govers F."/>
            <person name="Grunwald N.J."/>
            <person name="Huang W."/>
            <person name="Ivors K.L."/>
            <person name="Jones R.W."/>
            <person name="Kamoun S."/>
            <person name="Krampis K."/>
            <person name="Lamour K.H."/>
            <person name="Lee M.K."/>
            <person name="McDonald W.H."/>
            <person name="Medina M."/>
            <person name="Meijer H.J."/>
            <person name="Nordberg E.K."/>
            <person name="Maclean D.J."/>
            <person name="Ospina-Giraldo M.D."/>
            <person name="Morris P.F."/>
            <person name="Phuntumart V."/>
            <person name="Putnam N.H."/>
            <person name="Rash S."/>
            <person name="Rose J.K."/>
            <person name="Sakihama Y."/>
            <person name="Salamov A.A."/>
            <person name="Savidor A."/>
            <person name="Scheuring C.F."/>
            <person name="Smith B.M."/>
            <person name="Sobral B.W."/>
            <person name="Terry A."/>
            <person name="Torto-Alalibo T.A."/>
            <person name="Win J."/>
            <person name="Xu Z."/>
            <person name="Zhang H."/>
            <person name="Grigoriev I.V."/>
            <person name="Rokhsar D.S."/>
            <person name="Boore J.L."/>
        </authorList>
    </citation>
    <scope>NUCLEOTIDE SEQUENCE [LARGE SCALE GENOMIC DNA]</scope>
    <source>
        <strain evidence="2 3">P6497</strain>
    </source>
</reference>
<evidence type="ECO:0000313" key="2">
    <source>
        <dbReference type="EMBL" id="EGZ29521.1"/>
    </source>
</evidence>
<dbReference type="Proteomes" id="UP000002640">
    <property type="component" value="Unassembled WGS sequence"/>
</dbReference>
<dbReference type="KEGG" id="psoj:PHYSODRAFT_376373"/>
<dbReference type="GeneID" id="20650545"/>
<feature type="compositionally biased region" description="Acidic residues" evidence="1">
    <location>
        <begin position="109"/>
        <end position="138"/>
    </location>
</feature>
<name>G4YMY8_PHYSP</name>
<dbReference type="AlphaFoldDB" id="G4YMY8"/>
<sequence length="138" mass="15908">ETRSEHQRFLQRLEGRSAGERRRLQKEHTDFLAGRRDTDADFGDDCSSPPARTPRPYVPPPMGKSVSFMERQKQLASEQRRVVAAKTLAGSGKKAHPRRKQKSVHAEFISEDEADDEDDDYEDEEANEYDDDEKELED</sequence>
<proteinExistence type="predicted"/>
<feature type="compositionally biased region" description="Pro residues" evidence="1">
    <location>
        <begin position="51"/>
        <end position="62"/>
    </location>
</feature>
<protein>
    <submittedName>
        <fullName evidence="2">Uncharacterized protein</fullName>
    </submittedName>
</protein>
<evidence type="ECO:0000313" key="3">
    <source>
        <dbReference type="Proteomes" id="UP000002640"/>
    </source>
</evidence>
<feature type="compositionally biased region" description="Basic residues" evidence="1">
    <location>
        <begin position="93"/>
        <end position="103"/>
    </location>
</feature>
<feature type="region of interest" description="Disordered" evidence="1">
    <location>
        <begin position="1"/>
        <end position="138"/>
    </location>
</feature>
<gene>
    <name evidence="2" type="ORF">PHYSODRAFT_376373</name>
</gene>
<evidence type="ECO:0000256" key="1">
    <source>
        <dbReference type="SAM" id="MobiDB-lite"/>
    </source>
</evidence>
<organism evidence="2 3">
    <name type="scientific">Phytophthora sojae (strain P6497)</name>
    <name type="common">Soybean stem and root rot agent</name>
    <name type="synonym">Phytophthora megasperma f. sp. glycines</name>
    <dbReference type="NCBI Taxonomy" id="1094619"/>
    <lineage>
        <taxon>Eukaryota</taxon>
        <taxon>Sar</taxon>
        <taxon>Stramenopiles</taxon>
        <taxon>Oomycota</taxon>
        <taxon>Peronosporomycetes</taxon>
        <taxon>Peronosporales</taxon>
        <taxon>Peronosporaceae</taxon>
        <taxon>Phytophthora</taxon>
    </lineage>
</organism>
<dbReference type="RefSeq" id="XP_009516796.1">
    <property type="nucleotide sequence ID" value="XM_009518501.1"/>
</dbReference>
<dbReference type="STRING" id="1094619.G4YMY8"/>
<dbReference type="SMR" id="G4YMY8"/>
<feature type="non-terminal residue" evidence="2">
    <location>
        <position position="138"/>
    </location>
</feature>
<feature type="compositionally biased region" description="Basic and acidic residues" evidence="1">
    <location>
        <begin position="70"/>
        <end position="81"/>
    </location>
</feature>